<dbReference type="Pfam" id="PF00271">
    <property type="entry name" value="Helicase_C"/>
    <property type="match status" value="1"/>
</dbReference>
<evidence type="ECO:0000256" key="8">
    <source>
        <dbReference type="ARBA" id="ARBA00023235"/>
    </source>
</evidence>
<evidence type="ECO:0000256" key="1">
    <source>
        <dbReference type="ARBA" id="ARBA00005446"/>
    </source>
</evidence>
<evidence type="ECO:0000256" key="9">
    <source>
        <dbReference type="ARBA" id="ARBA00034617"/>
    </source>
</evidence>
<dbReference type="InterPro" id="IPR011545">
    <property type="entry name" value="DEAD/DEAH_box_helicase_dom"/>
</dbReference>
<protein>
    <recommendedName>
        <fullName evidence="11">ATP-dependent DNA helicase RecQ</fullName>
        <ecNumber evidence="10">5.6.2.4</ecNumber>
    </recommendedName>
    <alternativeName>
        <fullName evidence="12">DNA 3'-5' helicase RecQ</fullName>
    </alternativeName>
</protein>
<organism evidence="15 16">
    <name type="scientific">Frondihabitans cladoniiphilus</name>
    <dbReference type="NCBI Taxonomy" id="715785"/>
    <lineage>
        <taxon>Bacteria</taxon>
        <taxon>Bacillati</taxon>
        <taxon>Actinomycetota</taxon>
        <taxon>Actinomycetes</taxon>
        <taxon>Micrococcales</taxon>
        <taxon>Microbacteriaceae</taxon>
        <taxon>Frondihabitans</taxon>
    </lineage>
</organism>
<keyword evidence="6" id="KW-0067">ATP-binding</keyword>
<dbReference type="Gene3D" id="1.10.10.10">
    <property type="entry name" value="Winged helix-like DNA-binding domain superfamily/Winged helix DNA-binding domain"/>
    <property type="match status" value="1"/>
</dbReference>
<dbReference type="Pfam" id="PF16124">
    <property type="entry name" value="RecQ_Zn_bind"/>
    <property type="match status" value="1"/>
</dbReference>
<evidence type="ECO:0000313" key="15">
    <source>
        <dbReference type="EMBL" id="GAA4673572.1"/>
    </source>
</evidence>
<dbReference type="PROSITE" id="PS51194">
    <property type="entry name" value="HELICASE_CTER"/>
    <property type="match status" value="1"/>
</dbReference>
<dbReference type="PANTHER" id="PTHR13710:SF105">
    <property type="entry name" value="ATP-DEPENDENT DNA HELICASE Q1"/>
    <property type="match status" value="1"/>
</dbReference>
<dbReference type="SMART" id="SM00487">
    <property type="entry name" value="DEXDc"/>
    <property type="match status" value="1"/>
</dbReference>
<keyword evidence="4" id="KW-0378">Hydrolase</keyword>
<dbReference type="RefSeq" id="WP_345375442.1">
    <property type="nucleotide sequence ID" value="NZ_BAABLM010000003.1"/>
</dbReference>
<dbReference type="EMBL" id="BAABLM010000003">
    <property type="protein sequence ID" value="GAA4673572.1"/>
    <property type="molecule type" value="Genomic_DNA"/>
</dbReference>
<evidence type="ECO:0000256" key="11">
    <source>
        <dbReference type="ARBA" id="ARBA00044535"/>
    </source>
</evidence>
<dbReference type="InterPro" id="IPR001650">
    <property type="entry name" value="Helicase_C-like"/>
</dbReference>
<keyword evidence="3" id="KW-0547">Nucleotide-binding</keyword>
<dbReference type="NCBIfam" id="TIGR00614">
    <property type="entry name" value="recQ_fam"/>
    <property type="match status" value="1"/>
</dbReference>
<evidence type="ECO:0000256" key="4">
    <source>
        <dbReference type="ARBA" id="ARBA00022801"/>
    </source>
</evidence>
<evidence type="ECO:0000259" key="13">
    <source>
        <dbReference type="PROSITE" id="PS51192"/>
    </source>
</evidence>
<dbReference type="Pfam" id="PF00270">
    <property type="entry name" value="DEAD"/>
    <property type="match status" value="1"/>
</dbReference>
<evidence type="ECO:0000256" key="5">
    <source>
        <dbReference type="ARBA" id="ARBA00022806"/>
    </source>
</evidence>
<dbReference type="InterPro" id="IPR036388">
    <property type="entry name" value="WH-like_DNA-bd_sf"/>
</dbReference>
<dbReference type="InterPro" id="IPR002464">
    <property type="entry name" value="DNA/RNA_helicase_DEAH_CS"/>
</dbReference>
<dbReference type="Pfam" id="PF12073">
    <property type="entry name" value="DUF3553"/>
    <property type="match status" value="1"/>
</dbReference>
<evidence type="ECO:0000256" key="3">
    <source>
        <dbReference type="ARBA" id="ARBA00022741"/>
    </source>
</evidence>
<comment type="similarity">
    <text evidence="1">Belongs to the helicase family. RecQ subfamily.</text>
</comment>
<dbReference type="EC" id="5.6.2.4" evidence="10"/>
<dbReference type="SUPFAM" id="SSF52540">
    <property type="entry name" value="P-loop containing nucleoside triphosphate hydrolases"/>
    <property type="match status" value="1"/>
</dbReference>
<dbReference type="PROSITE" id="PS51192">
    <property type="entry name" value="HELICASE_ATP_BIND_1"/>
    <property type="match status" value="1"/>
</dbReference>
<proteinExistence type="inferred from homology"/>
<evidence type="ECO:0000256" key="6">
    <source>
        <dbReference type="ARBA" id="ARBA00022840"/>
    </source>
</evidence>
<reference evidence="16" key="1">
    <citation type="journal article" date="2019" name="Int. J. Syst. Evol. Microbiol.">
        <title>The Global Catalogue of Microorganisms (GCM) 10K type strain sequencing project: providing services to taxonomists for standard genome sequencing and annotation.</title>
        <authorList>
            <consortium name="The Broad Institute Genomics Platform"/>
            <consortium name="The Broad Institute Genome Sequencing Center for Infectious Disease"/>
            <person name="Wu L."/>
            <person name="Ma J."/>
        </authorList>
    </citation>
    <scope>NUCLEOTIDE SEQUENCE [LARGE SCALE GENOMIC DNA]</scope>
    <source>
        <strain evidence="16">JCM 18956</strain>
    </source>
</reference>
<keyword evidence="8" id="KW-0413">Isomerase</keyword>
<keyword evidence="5 15" id="KW-0347">Helicase</keyword>
<dbReference type="CDD" id="cd17920">
    <property type="entry name" value="DEXHc_RecQ"/>
    <property type="match status" value="1"/>
</dbReference>
<sequence length="555" mass="59523">MTTRTAIDTTAADVYGWRELRPGQPEAISALLDGRDVLALMPTGFGKSAIYQVAGALLDGPTLVVSPLIALQTDQVDGLERHARAPRAAAINSARGASANEETWRAFGAGEIEFLFLSPEQLASDEVVDRLRTSGVSLVVVDEAHCVSAWGHDFRPDYLHLGSVIERLGHPPVLALTATGAGPVRDEIVERLGMRDPLVVGHGFDRPNIDLQVVRHEEEKEKEGAVVAEIVGQARPGLLYVATRAATTRYADALRAEGVQAAAYHAGLPAAERDRVHERFLSGEIAVVVATSAFGMGIDKSDVRFVVHADVPDSLDAYYQEIGRAGRDGEPAVATLHYRTEDLGLRTFFASGLPSKTELGRVFTVVASAETPIRRSVLAKHVDLKPRHLGRLVDLLIEASALTEGRSGVHAADGMKARDAAARALEVAASRERVEKSRLAMMQAYAETSGCRRQHLLAYFGEELAEPCGHCDTCLSGSAFAVDDDAGSADAGATDADSTADSAFRADESVRHREWGHGTVMSVESDRVTVFFESEGYKVLSLEAVRDGKLLLASS</sequence>
<keyword evidence="2" id="KW-0479">Metal-binding</keyword>
<feature type="domain" description="Helicase C-terminal" evidence="14">
    <location>
        <begin position="208"/>
        <end position="373"/>
    </location>
</feature>
<comment type="catalytic activity">
    <reaction evidence="9">
        <text>Couples ATP hydrolysis with the unwinding of duplex DNA by translocating in the 3'-5' direction.</text>
        <dbReference type="EC" id="5.6.2.4"/>
    </reaction>
</comment>
<gene>
    <name evidence="15" type="ORF">GCM10025780_17310</name>
</gene>
<dbReference type="InterPro" id="IPR014001">
    <property type="entry name" value="Helicase_ATP-bd"/>
</dbReference>
<evidence type="ECO:0000313" key="16">
    <source>
        <dbReference type="Proteomes" id="UP001501295"/>
    </source>
</evidence>
<name>A0ABP8VV51_9MICO</name>
<dbReference type="Gene3D" id="3.40.50.300">
    <property type="entry name" value="P-loop containing nucleotide triphosphate hydrolases"/>
    <property type="match status" value="2"/>
</dbReference>
<evidence type="ECO:0000256" key="7">
    <source>
        <dbReference type="ARBA" id="ARBA00023125"/>
    </source>
</evidence>
<keyword evidence="16" id="KW-1185">Reference proteome</keyword>
<keyword evidence="7" id="KW-0238">DNA-binding</keyword>
<dbReference type="InterPro" id="IPR027417">
    <property type="entry name" value="P-loop_NTPase"/>
</dbReference>
<dbReference type="SMART" id="SM00490">
    <property type="entry name" value="HELICc"/>
    <property type="match status" value="1"/>
</dbReference>
<dbReference type="InterPro" id="IPR021938">
    <property type="entry name" value="DUF3553"/>
</dbReference>
<dbReference type="PROSITE" id="PS00690">
    <property type="entry name" value="DEAH_ATP_HELICASE"/>
    <property type="match status" value="1"/>
</dbReference>
<comment type="caution">
    <text evidence="15">The sequence shown here is derived from an EMBL/GenBank/DDBJ whole genome shotgun (WGS) entry which is preliminary data.</text>
</comment>
<dbReference type="InterPro" id="IPR032284">
    <property type="entry name" value="RecQ_Zn-bd"/>
</dbReference>
<dbReference type="PANTHER" id="PTHR13710">
    <property type="entry name" value="DNA HELICASE RECQ FAMILY MEMBER"/>
    <property type="match status" value="1"/>
</dbReference>
<feature type="domain" description="Helicase ATP-binding" evidence="13">
    <location>
        <begin position="28"/>
        <end position="198"/>
    </location>
</feature>
<dbReference type="Proteomes" id="UP001501295">
    <property type="component" value="Unassembled WGS sequence"/>
</dbReference>
<evidence type="ECO:0000256" key="12">
    <source>
        <dbReference type="ARBA" id="ARBA00044550"/>
    </source>
</evidence>
<accession>A0ABP8VV51</accession>
<evidence type="ECO:0000256" key="10">
    <source>
        <dbReference type="ARBA" id="ARBA00034808"/>
    </source>
</evidence>
<dbReference type="GO" id="GO:0004386">
    <property type="term" value="F:helicase activity"/>
    <property type="evidence" value="ECO:0007669"/>
    <property type="project" value="UniProtKB-KW"/>
</dbReference>
<evidence type="ECO:0000256" key="2">
    <source>
        <dbReference type="ARBA" id="ARBA00022723"/>
    </source>
</evidence>
<dbReference type="InterPro" id="IPR004589">
    <property type="entry name" value="DNA_helicase_ATP-dep_RecQ"/>
</dbReference>
<evidence type="ECO:0000259" key="14">
    <source>
        <dbReference type="PROSITE" id="PS51194"/>
    </source>
</evidence>